<protein>
    <recommendedName>
        <fullName evidence="3 9">Geranylgeranyl transferase type-2 subunit alpha</fullName>
        <ecNumber evidence="2 9">2.5.1.60</ecNumber>
    </recommendedName>
    <alternativeName>
        <fullName evidence="7 9">Geranylgeranyl transferase type II subunit alpha</fullName>
    </alternativeName>
</protein>
<dbReference type="EC" id="2.5.1.60" evidence="2 9"/>
<reference evidence="11" key="1">
    <citation type="submission" date="2025-08" db="UniProtKB">
        <authorList>
            <consortium name="RefSeq"/>
        </authorList>
    </citation>
    <scope>IDENTIFICATION</scope>
</reference>
<dbReference type="Proteomes" id="UP000515204">
    <property type="component" value="Unplaced"/>
</dbReference>
<evidence type="ECO:0000256" key="7">
    <source>
        <dbReference type="ARBA" id="ARBA00031267"/>
    </source>
</evidence>
<dbReference type="Pfam" id="PF01239">
    <property type="entry name" value="PPTA"/>
    <property type="match status" value="4"/>
</dbReference>
<dbReference type="GO" id="GO:0005968">
    <property type="term" value="C:Rab-protein geranylgeranyltransferase complex"/>
    <property type="evidence" value="ECO:0007669"/>
    <property type="project" value="TreeGrafter"/>
</dbReference>
<dbReference type="PROSITE" id="PS51147">
    <property type="entry name" value="PFTA"/>
    <property type="match status" value="5"/>
</dbReference>
<dbReference type="Gene3D" id="2.60.40.1130">
    <property type="entry name" value="Rab geranylgeranyltransferase alpha-subunit, insert domain"/>
    <property type="match status" value="1"/>
</dbReference>
<evidence type="ECO:0000313" key="10">
    <source>
        <dbReference type="Proteomes" id="UP000515204"/>
    </source>
</evidence>
<gene>
    <name evidence="11" type="primary">LOC106750067</name>
</gene>
<evidence type="ECO:0000256" key="2">
    <source>
        <dbReference type="ARBA" id="ARBA00012656"/>
    </source>
</evidence>
<comment type="similarity">
    <text evidence="1 9">Belongs to the protein prenyltransferase subunit alpha family.</text>
</comment>
<keyword evidence="5 9" id="KW-0808">Transferase</keyword>
<evidence type="ECO:0000313" key="11">
    <source>
        <dbReference type="RefSeq" id="XP_014485611.1"/>
    </source>
</evidence>
<dbReference type="GO" id="GO:0097354">
    <property type="term" value="P:prenylation"/>
    <property type="evidence" value="ECO:0007669"/>
    <property type="project" value="UniProtKB-UniRule"/>
</dbReference>
<dbReference type="OrthoDB" id="1658at2759"/>
<dbReference type="CTD" id="5875"/>
<keyword evidence="10" id="KW-1185">Reference proteome</keyword>
<sequence>MHGRVKVRTTAEQEEIQRNEKAAKVAQYKTNIAIVFQKRRDELWDDELLSITKHMLLSNPDIYTLWNIRREAFGKNKWSEEEYKQLLEDEMSLTESCLRANPKSYSVWYQRCWVIEQSLEPNWKKELALCAKCLNLDERNFHCWDYREFIVQKAGISNEEELEFSNTKILNNISNYSSWHYRSQILFKMFGTASEEMPIVDEKYREELDLIINATFTDPNDTSAWFYQRWLLDKHVTACRLWRAYVNDDTAVVVLDNNVLIKPVSLSLLVNGETVDVQWQLYPDEKFAKLRIAKFAGPLLEDSSRVKEISIELQKTRYQLCYSKSERVWIYKDNSRLRKHDSNDEQLNEQLKNYNQLSEMEPDNKWALLTEILLMKKIDISKFYSDILNKLVTLSKVDSFRSSYYKDLRSRLLVEHKLNEIWKQEGDSEVQLKVDLSGLGLTSLHNNHYFGLFEEVNLGANHLKDRLYQFSTLQRCTKLSLSGNDITSLRRFPTARSLEFLSVRNNKLTCTEEILDFVRRHEKLKRLDLRDNPLCEVIDTTKIREVNPRLEVCLK</sequence>
<dbReference type="Gene3D" id="1.25.40.120">
    <property type="entry name" value="Protein prenylyltransferase"/>
    <property type="match status" value="1"/>
</dbReference>
<dbReference type="InterPro" id="IPR032675">
    <property type="entry name" value="LRR_dom_sf"/>
</dbReference>
<organism evidence="10 11">
    <name type="scientific">Dinoponera quadriceps</name>
    <name type="common">South American ant</name>
    <dbReference type="NCBI Taxonomy" id="609295"/>
    <lineage>
        <taxon>Eukaryota</taxon>
        <taxon>Metazoa</taxon>
        <taxon>Ecdysozoa</taxon>
        <taxon>Arthropoda</taxon>
        <taxon>Hexapoda</taxon>
        <taxon>Insecta</taxon>
        <taxon>Pterygota</taxon>
        <taxon>Neoptera</taxon>
        <taxon>Endopterygota</taxon>
        <taxon>Hymenoptera</taxon>
        <taxon>Apocrita</taxon>
        <taxon>Aculeata</taxon>
        <taxon>Formicoidea</taxon>
        <taxon>Formicidae</taxon>
        <taxon>Ponerinae</taxon>
        <taxon>Ponerini</taxon>
        <taxon>Dinoponera</taxon>
    </lineage>
</organism>
<comment type="function">
    <text evidence="9">Catalyzes the transfer of a geranyl-geranyl moiety from geranyl-geranyl pyrophosphate to cysteines occuring in specific C-terminal amino acid sequences.</text>
</comment>
<dbReference type="FunFam" id="1.25.40.120:FF:000035">
    <property type="entry name" value="Geranylgeranyl transferase type-2 subunit alpha"/>
    <property type="match status" value="1"/>
</dbReference>
<keyword evidence="6" id="KW-0677">Repeat</keyword>
<keyword evidence="4 9" id="KW-0637">Prenyltransferase</keyword>
<dbReference type="KEGG" id="dqu:106750067"/>
<dbReference type="GeneID" id="106750067"/>
<name>A0A6P3Y3Z8_DINQU</name>
<evidence type="ECO:0000256" key="3">
    <source>
        <dbReference type="ARBA" id="ARBA00014772"/>
    </source>
</evidence>
<dbReference type="PANTHER" id="PTHR11129:SF2">
    <property type="entry name" value="GERANYLGERANYL TRANSFERASE TYPE-2 SUBUNIT ALPHA"/>
    <property type="match status" value="1"/>
</dbReference>
<dbReference type="AlphaFoldDB" id="A0A6P3Y3Z8"/>
<comment type="catalytic activity">
    <reaction evidence="8 9">
        <text>geranylgeranyl diphosphate + L-cysteinyl-[protein] = S-geranylgeranyl-L-cysteinyl-[protein] + diphosphate</text>
        <dbReference type="Rhea" id="RHEA:21240"/>
        <dbReference type="Rhea" id="RHEA-COMP:10131"/>
        <dbReference type="Rhea" id="RHEA-COMP:11537"/>
        <dbReference type="ChEBI" id="CHEBI:29950"/>
        <dbReference type="ChEBI" id="CHEBI:33019"/>
        <dbReference type="ChEBI" id="CHEBI:57533"/>
        <dbReference type="ChEBI" id="CHEBI:86021"/>
        <dbReference type="EC" id="2.5.1.60"/>
    </reaction>
</comment>
<accession>A0A6P3Y3Z8</accession>
<evidence type="ECO:0000256" key="6">
    <source>
        <dbReference type="ARBA" id="ARBA00022737"/>
    </source>
</evidence>
<evidence type="ECO:0000256" key="8">
    <source>
        <dbReference type="ARBA" id="ARBA00047658"/>
    </source>
</evidence>
<dbReference type="InterPro" id="IPR002088">
    <property type="entry name" value="Prenyl_trans_a"/>
</dbReference>
<dbReference type="SUPFAM" id="SSF52058">
    <property type="entry name" value="L domain-like"/>
    <property type="match status" value="1"/>
</dbReference>
<dbReference type="PANTHER" id="PTHR11129">
    <property type="entry name" value="PROTEIN FARNESYLTRANSFERASE ALPHA SUBUNIT/RAB GERANYLGERANYL TRANSFERASE ALPHA SUBUNIT"/>
    <property type="match status" value="1"/>
</dbReference>
<evidence type="ECO:0000256" key="4">
    <source>
        <dbReference type="ARBA" id="ARBA00022602"/>
    </source>
</evidence>
<evidence type="ECO:0000256" key="9">
    <source>
        <dbReference type="RuleBase" id="RU367120"/>
    </source>
</evidence>
<dbReference type="SUPFAM" id="SSF48439">
    <property type="entry name" value="Protein prenylyltransferase"/>
    <property type="match status" value="1"/>
</dbReference>
<dbReference type="Gene3D" id="3.80.10.10">
    <property type="entry name" value="Ribonuclease Inhibitor"/>
    <property type="match status" value="1"/>
</dbReference>
<proteinExistence type="inferred from homology"/>
<dbReference type="RefSeq" id="XP_014485611.1">
    <property type="nucleotide sequence ID" value="XM_014630125.1"/>
</dbReference>
<evidence type="ECO:0000256" key="5">
    <source>
        <dbReference type="ARBA" id="ARBA00022679"/>
    </source>
</evidence>
<evidence type="ECO:0000256" key="1">
    <source>
        <dbReference type="ARBA" id="ARBA00006734"/>
    </source>
</evidence>
<dbReference type="GO" id="GO:0004663">
    <property type="term" value="F:Rab geranylgeranyltransferase activity"/>
    <property type="evidence" value="ECO:0007669"/>
    <property type="project" value="UniProtKB-UniRule"/>
</dbReference>